<evidence type="ECO:0000313" key="1">
    <source>
        <dbReference type="EMBL" id="ANF95761.1"/>
    </source>
</evidence>
<reference evidence="2" key="1">
    <citation type="submission" date="2015-10" db="EMBL/GenBank/DDBJ databases">
        <title>Genome of Paenibacillus bovis sp. nov.</title>
        <authorList>
            <person name="Wu Z."/>
            <person name="Gao C."/>
            <person name="Liu Z."/>
            <person name="Zheng H."/>
        </authorList>
    </citation>
    <scope>NUCLEOTIDE SEQUENCE [LARGE SCALE GENOMIC DNA]</scope>
    <source>
        <strain evidence="2">BD3526</strain>
    </source>
</reference>
<proteinExistence type="predicted"/>
<dbReference type="EMBL" id="CP013023">
    <property type="protein sequence ID" value="ANF95761.1"/>
    <property type="molecule type" value="Genomic_DNA"/>
</dbReference>
<dbReference type="PANTHER" id="PTHR30087">
    <property type="entry name" value="INNER MEMBRANE PROTEIN"/>
    <property type="match status" value="1"/>
</dbReference>
<protein>
    <submittedName>
        <fullName evidence="1">Uncharacterized protein</fullName>
    </submittedName>
</protein>
<dbReference type="PANTHER" id="PTHR30087:SF1">
    <property type="entry name" value="HYPOTHETICAL CYTOSOLIC PROTEIN"/>
    <property type="match status" value="1"/>
</dbReference>
<keyword evidence="2" id="KW-1185">Reference proteome</keyword>
<accession>A0A172ZDL5</accession>
<evidence type="ECO:0000313" key="2">
    <source>
        <dbReference type="Proteomes" id="UP000078148"/>
    </source>
</evidence>
<dbReference type="Pfam" id="PF04463">
    <property type="entry name" value="2-thiour_desulf"/>
    <property type="match status" value="1"/>
</dbReference>
<dbReference type="KEGG" id="pbv:AR543_06920"/>
<dbReference type="STRING" id="1616788.AR543_06920"/>
<organism evidence="1 2">
    <name type="scientific">Paenibacillus bovis</name>
    <dbReference type="NCBI Taxonomy" id="1616788"/>
    <lineage>
        <taxon>Bacteria</taxon>
        <taxon>Bacillati</taxon>
        <taxon>Bacillota</taxon>
        <taxon>Bacilli</taxon>
        <taxon>Bacillales</taxon>
        <taxon>Paenibacillaceae</taxon>
        <taxon>Paenibacillus</taxon>
    </lineage>
</organism>
<gene>
    <name evidence="1" type="ORF">AR543_06920</name>
</gene>
<dbReference type="RefSeq" id="WP_060532996.1">
    <property type="nucleotide sequence ID" value="NZ_CP013023.1"/>
</dbReference>
<dbReference type="InterPro" id="IPR007553">
    <property type="entry name" value="2-thiour_desulf"/>
</dbReference>
<reference evidence="1 2" key="2">
    <citation type="journal article" date="2016" name="Int. J. Syst. Evol. Microbiol.">
        <title>Paenibacillus bovis sp. nov., isolated from raw yak (Bos grunniens) milk.</title>
        <authorList>
            <person name="Gao C."/>
            <person name="Han J."/>
            <person name="Liu Z."/>
            <person name="Xu X."/>
            <person name="Hang F."/>
            <person name="Wu Z."/>
        </authorList>
    </citation>
    <scope>NUCLEOTIDE SEQUENCE [LARGE SCALE GENOMIC DNA]</scope>
    <source>
        <strain evidence="1 2">BD3526</strain>
    </source>
</reference>
<dbReference type="OrthoDB" id="9797779at2"/>
<name>A0A172ZDL5_9BACL</name>
<dbReference type="Proteomes" id="UP000078148">
    <property type="component" value="Chromosome"/>
</dbReference>
<dbReference type="AlphaFoldDB" id="A0A172ZDL5"/>
<sequence>MIGISACLTGIACRYDGKSNRVSPLDDMVTSGRAVAFCPEVLGGMSTPREPAEIVGGTAEDVWRGAARVMTVSGEDVTDAFKQGAQLALEQARQAGITVAVLKANSPSCGSRMIYDGTFTGNKIVGSGLTAALFRRSGIEVFDEHTCAALLTAESNDSNK</sequence>